<sequence length="134" mass="15015">MGWWRGVLRSVWSALSKEVREHVGTDHLGNKYYYIAEYKNWRGESEERLRVAARPGRVAVAAVWSRAADVLGSEGLVVALGDEVWTESSKICQRGLGSIGKGFEPVPSLVFSSRLSSEFTFPCGAQWRPKEKEI</sequence>
<dbReference type="InterPro" id="IPR052618">
    <property type="entry name" value="ComplexI_NDUFA12"/>
</dbReference>
<dbReference type="STRING" id="56216.A0A1A6H6L3"/>
<dbReference type="PANTHER" id="PTHR32470:SF2">
    <property type="entry name" value="NADH DEHYDROGENASE [UBIQUINONE] 1 ALPHA SUBCOMPLEX ASSEMBLY FACTOR 2"/>
    <property type="match status" value="1"/>
</dbReference>
<dbReference type="GO" id="GO:0005739">
    <property type="term" value="C:mitochondrion"/>
    <property type="evidence" value="ECO:0007669"/>
    <property type="project" value="TreeGrafter"/>
</dbReference>
<organism evidence="1 2">
    <name type="scientific">Neotoma lepida</name>
    <name type="common">Desert woodrat</name>
    <dbReference type="NCBI Taxonomy" id="56216"/>
    <lineage>
        <taxon>Eukaryota</taxon>
        <taxon>Metazoa</taxon>
        <taxon>Chordata</taxon>
        <taxon>Craniata</taxon>
        <taxon>Vertebrata</taxon>
        <taxon>Euteleostomi</taxon>
        <taxon>Mammalia</taxon>
        <taxon>Eutheria</taxon>
        <taxon>Euarchontoglires</taxon>
        <taxon>Glires</taxon>
        <taxon>Rodentia</taxon>
        <taxon>Myomorpha</taxon>
        <taxon>Muroidea</taxon>
        <taxon>Cricetidae</taxon>
        <taxon>Neotominae</taxon>
        <taxon>Neotoma</taxon>
    </lineage>
</organism>
<dbReference type="EMBL" id="LZPO01044558">
    <property type="protein sequence ID" value="OBS73939.1"/>
    <property type="molecule type" value="Genomic_DNA"/>
</dbReference>
<comment type="caution">
    <text evidence="1">The sequence shown here is derived from an EMBL/GenBank/DDBJ whole genome shotgun (WGS) entry which is preliminary data.</text>
</comment>
<protein>
    <submittedName>
        <fullName evidence="1">Uncharacterized protein</fullName>
    </submittedName>
</protein>
<dbReference type="AlphaFoldDB" id="A0A1A6H6L3"/>
<reference evidence="1 2" key="1">
    <citation type="submission" date="2016-06" db="EMBL/GenBank/DDBJ databases">
        <title>The Draft Genome Sequence and Annotation of the Desert Woodrat Neotoma lepida.</title>
        <authorList>
            <person name="Campbell M."/>
            <person name="Oakeson K.F."/>
            <person name="Yandell M."/>
            <person name="Halpert J.R."/>
            <person name="Dearing D."/>
        </authorList>
    </citation>
    <scope>NUCLEOTIDE SEQUENCE [LARGE SCALE GENOMIC DNA]</scope>
    <source>
        <strain evidence="1">417</strain>
        <tissue evidence="1">Liver</tissue>
    </source>
</reference>
<feature type="non-terminal residue" evidence="1">
    <location>
        <position position="134"/>
    </location>
</feature>
<keyword evidence="2" id="KW-1185">Reference proteome</keyword>
<gene>
    <name evidence="1" type="ORF">A6R68_15521</name>
</gene>
<accession>A0A1A6H6L3</accession>
<dbReference type="OrthoDB" id="10255576at2759"/>
<evidence type="ECO:0000313" key="1">
    <source>
        <dbReference type="EMBL" id="OBS73939.1"/>
    </source>
</evidence>
<dbReference type="Proteomes" id="UP000092124">
    <property type="component" value="Unassembled WGS sequence"/>
</dbReference>
<name>A0A1A6H6L3_NEOLE</name>
<evidence type="ECO:0000313" key="2">
    <source>
        <dbReference type="Proteomes" id="UP000092124"/>
    </source>
</evidence>
<dbReference type="PANTHER" id="PTHR32470">
    <property type="entry name" value="ADH DEHYDROGENASE [UBIQUINONE] 1 ALPHA SUBCOMPLEX ASSEMBLY FACTOR 2"/>
    <property type="match status" value="1"/>
</dbReference>
<dbReference type="GO" id="GO:0032981">
    <property type="term" value="P:mitochondrial respiratory chain complex I assembly"/>
    <property type="evidence" value="ECO:0007669"/>
    <property type="project" value="TreeGrafter"/>
</dbReference>
<proteinExistence type="predicted"/>